<sequence>ASSTHFACFSRTCFGLSLRFGYFSITSTLALESNQQSFPDGIVYKITAAFRFDAIDLFNKPVVISLSKESLDGDRPTGLESAENVMSKEPTTIKEEKKEE</sequence>
<gene>
    <name evidence="2" type="ORF">STAS_20771</name>
</gene>
<dbReference type="AlphaFoldDB" id="A0A5A7QF40"/>
<keyword evidence="3" id="KW-1185">Reference proteome</keyword>
<organism evidence="2 3">
    <name type="scientific">Striga asiatica</name>
    <name type="common">Asiatic witchweed</name>
    <name type="synonym">Buchnera asiatica</name>
    <dbReference type="NCBI Taxonomy" id="4170"/>
    <lineage>
        <taxon>Eukaryota</taxon>
        <taxon>Viridiplantae</taxon>
        <taxon>Streptophyta</taxon>
        <taxon>Embryophyta</taxon>
        <taxon>Tracheophyta</taxon>
        <taxon>Spermatophyta</taxon>
        <taxon>Magnoliopsida</taxon>
        <taxon>eudicotyledons</taxon>
        <taxon>Gunneridae</taxon>
        <taxon>Pentapetalae</taxon>
        <taxon>asterids</taxon>
        <taxon>lamiids</taxon>
        <taxon>Lamiales</taxon>
        <taxon>Orobanchaceae</taxon>
        <taxon>Buchnereae</taxon>
        <taxon>Striga</taxon>
    </lineage>
</organism>
<dbReference type="Proteomes" id="UP000325081">
    <property type="component" value="Unassembled WGS sequence"/>
</dbReference>
<evidence type="ECO:0000313" key="2">
    <source>
        <dbReference type="EMBL" id="GER43895.1"/>
    </source>
</evidence>
<feature type="non-terminal residue" evidence="2">
    <location>
        <position position="1"/>
    </location>
</feature>
<protein>
    <submittedName>
        <fullName evidence="2">Homolog of yeast autophagy 18 (ATG18) B</fullName>
    </submittedName>
</protein>
<proteinExistence type="predicted"/>
<name>A0A5A7QF40_STRAF</name>
<feature type="compositionally biased region" description="Basic and acidic residues" evidence="1">
    <location>
        <begin position="91"/>
        <end position="100"/>
    </location>
</feature>
<feature type="region of interest" description="Disordered" evidence="1">
    <location>
        <begin position="70"/>
        <end position="100"/>
    </location>
</feature>
<accession>A0A5A7QF40</accession>
<evidence type="ECO:0000313" key="3">
    <source>
        <dbReference type="Proteomes" id="UP000325081"/>
    </source>
</evidence>
<dbReference type="EMBL" id="BKCP01006749">
    <property type="protein sequence ID" value="GER43895.1"/>
    <property type="molecule type" value="Genomic_DNA"/>
</dbReference>
<comment type="caution">
    <text evidence="2">The sequence shown here is derived from an EMBL/GenBank/DDBJ whole genome shotgun (WGS) entry which is preliminary data.</text>
</comment>
<reference evidence="3" key="1">
    <citation type="journal article" date="2019" name="Curr. Biol.">
        <title>Genome Sequence of Striga asiatica Provides Insight into the Evolution of Plant Parasitism.</title>
        <authorList>
            <person name="Yoshida S."/>
            <person name="Kim S."/>
            <person name="Wafula E.K."/>
            <person name="Tanskanen J."/>
            <person name="Kim Y.M."/>
            <person name="Honaas L."/>
            <person name="Yang Z."/>
            <person name="Spallek T."/>
            <person name="Conn C.E."/>
            <person name="Ichihashi Y."/>
            <person name="Cheong K."/>
            <person name="Cui S."/>
            <person name="Der J.P."/>
            <person name="Gundlach H."/>
            <person name="Jiao Y."/>
            <person name="Hori C."/>
            <person name="Ishida J.K."/>
            <person name="Kasahara H."/>
            <person name="Kiba T."/>
            <person name="Kim M.S."/>
            <person name="Koo N."/>
            <person name="Laohavisit A."/>
            <person name="Lee Y.H."/>
            <person name="Lumba S."/>
            <person name="McCourt P."/>
            <person name="Mortimer J.C."/>
            <person name="Mutuku J.M."/>
            <person name="Nomura T."/>
            <person name="Sasaki-Sekimoto Y."/>
            <person name="Seto Y."/>
            <person name="Wang Y."/>
            <person name="Wakatake T."/>
            <person name="Sakakibara H."/>
            <person name="Demura T."/>
            <person name="Yamaguchi S."/>
            <person name="Yoneyama K."/>
            <person name="Manabe R.I."/>
            <person name="Nelson D.C."/>
            <person name="Schulman A.H."/>
            <person name="Timko M.P."/>
            <person name="dePamphilis C.W."/>
            <person name="Choi D."/>
            <person name="Shirasu K."/>
        </authorList>
    </citation>
    <scope>NUCLEOTIDE SEQUENCE [LARGE SCALE GENOMIC DNA]</scope>
    <source>
        <strain evidence="3">cv. UVA1</strain>
    </source>
</reference>
<evidence type="ECO:0000256" key="1">
    <source>
        <dbReference type="SAM" id="MobiDB-lite"/>
    </source>
</evidence>